<evidence type="ECO:0000313" key="7">
    <source>
        <dbReference type="Proteomes" id="UP000054350"/>
    </source>
</evidence>
<reference evidence="6 7" key="1">
    <citation type="submission" date="2009-11" db="EMBL/GenBank/DDBJ databases">
        <title>Annotation of Allomyces macrogynus ATCC 38327.</title>
        <authorList>
            <consortium name="The Broad Institute Genome Sequencing Platform"/>
            <person name="Russ C."/>
            <person name="Cuomo C."/>
            <person name="Burger G."/>
            <person name="Gray M.W."/>
            <person name="Holland P.W.H."/>
            <person name="King N."/>
            <person name="Lang F.B.F."/>
            <person name="Roger A.J."/>
            <person name="Ruiz-Trillo I."/>
            <person name="Young S.K."/>
            <person name="Zeng Q."/>
            <person name="Gargeya S."/>
            <person name="Fitzgerald M."/>
            <person name="Haas B."/>
            <person name="Abouelleil A."/>
            <person name="Alvarado L."/>
            <person name="Arachchi H.M."/>
            <person name="Berlin A."/>
            <person name="Chapman S.B."/>
            <person name="Gearin G."/>
            <person name="Goldberg J."/>
            <person name="Griggs A."/>
            <person name="Gujja S."/>
            <person name="Hansen M."/>
            <person name="Heiman D."/>
            <person name="Howarth C."/>
            <person name="Larimer J."/>
            <person name="Lui A."/>
            <person name="MacDonald P.J.P."/>
            <person name="McCowen C."/>
            <person name="Montmayeur A."/>
            <person name="Murphy C."/>
            <person name="Neiman D."/>
            <person name="Pearson M."/>
            <person name="Priest M."/>
            <person name="Roberts A."/>
            <person name="Saif S."/>
            <person name="Shea T."/>
            <person name="Sisk P."/>
            <person name="Stolte C."/>
            <person name="Sykes S."/>
            <person name="Wortman J."/>
            <person name="Nusbaum C."/>
            <person name="Birren B."/>
        </authorList>
    </citation>
    <scope>NUCLEOTIDE SEQUENCE [LARGE SCALE GENOMIC DNA]</scope>
    <source>
        <strain evidence="6 7">ATCC 38327</strain>
    </source>
</reference>
<dbReference type="GO" id="GO:0071933">
    <property type="term" value="F:Arp2/3 complex binding"/>
    <property type="evidence" value="ECO:0007669"/>
    <property type="project" value="InterPro"/>
</dbReference>
<evidence type="ECO:0000256" key="1">
    <source>
        <dbReference type="ARBA" id="ARBA00010055"/>
    </source>
</evidence>
<evidence type="ECO:0000313" key="6">
    <source>
        <dbReference type="EMBL" id="KNE68382.1"/>
    </source>
</evidence>
<evidence type="ECO:0000259" key="5">
    <source>
        <dbReference type="PROSITE" id="PS51263"/>
    </source>
</evidence>
<dbReference type="PANTHER" id="PTHR11249">
    <property type="entry name" value="GLIAL FACTOR NATURATION FACTOR"/>
    <property type="match status" value="1"/>
</dbReference>
<feature type="domain" description="ADF-H" evidence="5">
    <location>
        <begin position="1"/>
        <end position="135"/>
    </location>
</feature>
<dbReference type="InterPro" id="IPR029006">
    <property type="entry name" value="ADF-H/Gelsolin-like_dom_sf"/>
</dbReference>
<keyword evidence="2 4" id="KW-0963">Cytoplasm</keyword>
<dbReference type="GO" id="GO:0003779">
    <property type="term" value="F:actin binding"/>
    <property type="evidence" value="ECO:0007669"/>
    <property type="project" value="InterPro"/>
</dbReference>
<keyword evidence="7" id="KW-1185">Reference proteome</keyword>
<protein>
    <recommendedName>
        <fullName evidence="5">ADF-H domain-containing protein</fullName>
    </recommendedName>
</protein>
<dbReference type="FunFam" id="3.40.20.10:FF:000026">
    <property type="entry name" value="Glia maturation factor"/>
    <property type="match status" value="1"/>
</dbReference>
<keyword evidence="3 4" id="KW-0539">Nucleus</keyword>
<dbReference type="PANTHER" id="PTHR11249:SF2">
    <property type="entry name" value="GLIA MATURATION FACTOR"/>
    <property type="match status" value="1"/>
</dbReference>
<dbReference type="Pfam" id="PF00241">
    <property type="entry name" value="Cofilin_ADF"/>
    <property type="match status" value="1"/>
</dbReference>
<dbReference type="InterPro" id="IPR011171">
    <property type="entry name" value="GMF"/>
</dbReference>
<comment type="similarity">
    <text evidence="1 4">Belongs to the actin-binding proteins ADF family. GMF subfamily.</text>
</comment>
<dbReference type="SUPFAM" id="SSF55753">
    <property type="entry name" value="Actin depolymerizing proteins"/>
    <property type="match status" value="1"/>
</dbReference>
<organism evidence="6 7">
    <name type="scientific">Allomyces macrogynus (strain ATCC 38327)</name>
    <name type="common">Allomyces javanicus var. macrogynus</name>
    <dbReference type="NCBI Taxonomy" id="578462"/>
    <lineage>
        <taxon>Eukaryota</taxon>
        <taxon>Fungi</taxon>
        <taxon>Fungi incertae sedis</taxon>
        <taxon>Blastocladiomycota</taxon>
        <taxon>Blastocladiomycetes</taxon>
        <taxon>Blastocladiales</taxon>
        <taxon>Blastocladiaceae</taxon>
        <taxon>Allomyces</taxon>
    </lineage>
</organism>
<dbReference type="eggNOG" id="KOG1736">
    <property type="taxonomic scope" value="Eukaryota"/>
</dbReference>
<dbReference type="Gene3D" id="3.40.20.10">
    <property type="entry name" value="Severin"/>
    <property type="match status" value="1"/>
</dbReference>
<evidence type="ECO:0000256" key="2">
    <source>
        <dbReference type="ARBA" id="ARBA00022490"/>
    </source>
</evidence>
<sequence length="138" mass="15549">MSATISPDVLPLLKKFRFRREKNVAALILKIDVQNLTIEHDTTLDDATLEDISDELPDSAPRYVLLSYVLELNDGRVTYPLVLMFYSPEAARPDWKMIYSASIATVADAAGTRGKMLELRDAEDLTDEWVRGELHGSH</sequence>
<dbReference type="PIRSF" id="PIRSF001788">
    <property type="entry name" value="GMF-beta"/>
    <property type="match status" value="1"/>
</dbReference>
<dbReference type="GO" id="GO:0071846">
    <property type="term" value="P:actin filament debranching"/>
    <property type="evidence" value="ECO:0007669"/>
    <property type="project" value="InterPro"/>
</dbReference>
<dbReference type="AlphaFoldDB" id="A0A0L0T0V5"/>
<dbReference type="VEuPathDB" id="FungiDB:AMAG_13038"/>
<dbReference type="GO" id="GO:0030864">
    <property type="term" value="C:cortical actin cytoskeleton"/>
    <property type="evidence" value="ECO:0007669"/>
    <property type="project" value="TreeGrafter"/>
</dbReference>
<dbReference type="GO" id="GO:0034316">
    <property type="term" value="P:negative regulation of Arp2/3 complex-mediated actin nucleation"/>
    <property type="evidence" value="ECO:0007669"/>
    <property type="project" value="TreeGrafter"/>
</dbReference>
<dbReference type="OrthoDB" id="3919494at2759"/>
<reference evidence="7" key="2">
    <citation type="submission" date="2009-11" db="EMBL/GenBank/DDBJ databases">
        <title>The Genome Sequence of Allomyces macrogynus strain ATCC 38327.</title>
        <authorList>
            <consortium name="The Broad Institute Genome Sequencing Platform"/>
            <person name="Russ C."/>
            <person name="Cuomo C."/>
            <person name="Shea T."/>
            <person name="Young S.K."/>
            <person name="Zeng Q."/>
            <person name="Koehrsen M."/>
            <person name="Haas B."/>
            <person name="Borodovsky M."/>
            <person name="Guigo R."/>
            <person name="Alvarado L."/>
            <person name="Berlin A."/>
            <person name="Borenstein D."/>
            <person name="Chen Z."/>
            <person name="Engels R."/>
            <person name="Freedman E."/>
            <person name="Gellesch M."/>
            <person name="Goldberg J."/>
            <person name="Griggs A."/>
            <person name="Gujja S."/>
            <person name="Heiman D."/>
            <person name="Hepburn T."/>
            <person name="Howarth C."/>
            <person name="Jen D."/>
            <person name="Larson L."/>
            <person name="Lewis B."/>
            <person name="Mehta T."/>
            <person name="Park D."/>
            <person name="Pearson M."/>
            <person name="Roberts A."/>
            <person name="Saif S."/>
            <person name="Shenoy N."/>
            <person name="Sisk P."/>
            <person name="Stolte C."/>
            <person name="Sykes S."/>
            <person name="Walk T."/>
            <person name="White J."/>
            <person name="Yandava C."/>
            <person name="Burger G."/>
            <person name="Gray M.W."/>
            <person name="Holland P.W.H."/>
            <person name="King N."/>
            <person name="Lang F.B.F."/>
            <person name="Roger A.J."/>
            <person name="Ruiz-Trillo I."/>
            <person name="Lander E."/>
            <person name="Nusbaum C."/>
        </authorList>
    </citation>
    <scope>NUCLEOTIDE SEQUENCE [LARGE SCALE GENOMIC DNA]</scope>
    <source>
        <strain evidence="7">ATCC 38327</strain>
    </source>
</reference>
<dbReference type="PROSITE" id="PS51263">
    <property type="entry name" value="ADF_H"/>
    <property type="match status" value="1"/>
</dbReference>
<dbReference type="EMBL" id="GG745356">
    <property type="protein sequence ID" value="KNE68382.1"/>
    <property type="molecule type" value="Genomic_DNA"/>
</dbReference>
<dbReference type="Proteomes" id="UP000054350">
    <property type="component" value="Unassembled WGS sequence"/>
</dbReference>
<proteinExistence type="inferred from homology"/>
<dbReference type="GO" id="GO:0005634">
    <property type="term" value="C:nucleus"/>
    <property type="evidence" value="ECO:0007669"/>
    <property type="project" value="UniProtKB-SubCell"/>
</dbReference>
<dbReference type="OMA" id="KYVHGDG"/>
<dbReference type="CDD" id="cd11283">
    <property type="entry name" value="ADF_GMF-beta_like"/>
    <property type="match status" value="1"/>
</dbReference>
<accession>A0A0L0T0V5</accession>
<dbReference type="SMART" id="SM00102">
    <property type="entry name" value="ADF"/>
    <property type="match status" value="1"/>
</dbReference>
<comment type="subcellular location">
    <subcellularLocation>
        <location evidence="4">Cytoplasm</location>
    </subcellularLocation>
    <subcellularLocation>
        <location evidence="4">Nucleus</location>
    </subcellularLocation>
</comment>
<evidence type="ECO:0000256" key="4">
    <source>
        <dbReference type="PIRNR" id="PIRNR001788"/>
    </source>
</evidence>
<name>A0A0L0T0V5_ALLM3</name>
<evidence type="ECO:0000256" key="3">
    <source>
        <dbReference type="ARBA" id="ARBA00023242"/>
    </source>
</evidence>
<dbReference type="InterPro" id="IPR002108">
    <property type="entry name" value="ADF-H"/>
</dbReference>
<dbReference type="STRING" id="578462.A0A0L0T0V5"/>
<gene>
    <name evidence="6" type="ORF">AMAG_13038</name>
</gene>